<protein>
    <submittedName>
        <fullName evidence="1">Terminase</fullName>
    </submittedName>
</protein>
<dbReference type="EMBL" id="CP132932">
    <property type="protein sequence ID" value="XCB28155.1"/>
    <property type="molecule type" value="Genomic_DNA"/>
</dbReference>
<sequence>MDEARWDVKELLALGSLMDKKPAALLTAAEEWLRVRDREGVERPLRANAVQRAFERECGKQNIVLKARQMGMTTWVAGRFFLKTITARGVMTVQVAQTREAAEGIFRIVQRFWECLPEDLREGPLRRSKANAGQMCFPALDSEFRVVSAGDESAGRGLTVQYLHCSEVSRWPGDAGATLAGLRAALAPGGEMVMESTPNGAYGCFYEEWGRAVERRVGVDQRVGESAGQRGSGVVRHFFPWWMEEAYVAAPVDASVVALREDELRLVTAYGLTARQIGFRRGLEASYRGLRSQEFAEDAESCFKATGECCFEVEAVEERLASVGEPLEMRRGGALQVWLPPIAGKEYVVAVDTAGGGADGDFAAVQVIERESGMQCAELQQRLGTLELARVSAELAREYGGAMIAVERNNHGAGVLAYLDSVERYARVYEQGGVAGWLTTAGSKPGMVSRMGALLVESSGMFFSRRLLGECRNFVAMAGGRTGAVSGAHDDCLMAMAIGQAVRAELLGKR</sequence>
<reference evidence="1" key="1">
    <citation type="submission" date="2023-08" db="EMBL/GenBank/DDBJ databases">
        <authorList>
            <person name="Messyasz A."/>
            <person name="Mannisto M.K."/>
            <person name="Kerkhof L.J."/>
            <person name="Haggblom M."/>
        </authorList>
    </citation>
    <scope>NUCLEOTIDE SEQUENCE</scope>
    <source>
        <strain evidence="1">M8UP23</strain>
    </source>
</reference>
<organism evidence="1">
    <name type="scientific">Tunturiibacter empetritectus</name>
    <dbReference type="NCBI Taxonomy" id="3069691"/>
    <lineage>
        <taxon>Bacteria</taxon>
        <taxon>Pseudomonadati</taxon>
        <taxon>Acidobacteriota</taxon>
        <taxon>Terriglobia</taxon>
        <taxon>Terriglobales</taxon>
        <taxon>Acidobacteriaceae</taxon>
        <taxon>Tunturiibacter</taxon>
    </lineage>
</organism>
<dbReference type="RefSeq" id="WP_353070055.1">
    <property type="nucleotide sequence ID" value="NZ_CP132932.1"/>
</dbReference>
<dbReference type="InterPro" id="IPR027417">
    <property type="entry name" value="P-loop_NTPase"/>
</dbReference>
<gene>
    <name evidence="1" type="ORF">RBB75_07490</name>
</gene>
<evidence type="ECO:0000313" key="1">
    <source>
        <dbReference type="EMBL" id="XCB28155.1"/>
    </source>
</evidence>
<accession>A0AAU7ZGN0</accession>
<reference evidence="1" key="2">
    <citation type="journal article" date="2024" name="Environ. Microbiol.">
        <title>Genome analysis and description of Tunturibacter gen. nov. expands the diversity of Terriglobia in tundra soils.</title>
        <authorList>
            <person name="Messyasz A."/>
            <person name="Mannisto M.K."/>
            <person name="Kerkhof L.J."/>
            <person name="Haggblom M.M."/>
        </authorList>
    </citation>
    <scope>NUCLEOTIDE SEQUENCE</scope>
    <source>
        <strain evidence="1">M8UP23</strain>
    </source>
</reference>
<proteinExistence type="predicted"/>
<dbReference type="KEGG" id="temp:RBB75_07490"/>
<name>A0AAU7ZGN0_9BACT</name>
<dbReference type="AlphaFoldDB" id="A0AAU7ZGN0"/>
<dbReference type="Gene3D" id="3.40.50.300">
    <property type="entry name" value="P-loop containing nucleotide triphosphate hydrolases"/>
    <property type="match status" value="1"/>
</dbReference>
<dbReference type="Gene3D" id="3.30.420.240">
    <property type="match status" value="1"/>
</dbReference>